<feature type="compositionally biased region" description="Low complexity" evidence="10">
    <location>
        <begin position="109"/>
        <end position="135"/>
    </location>
</feature>
<dbReference type="EMBL" id="JACIGI010000008">
    <property type="protein sequence ID" value="MBB4285663.1"/>
    <property type="molecule type" value="Genomic_DNA"/>
</dbReference>
<keyword evidence="5 9" id="KW-0653">Protein transport</keyword>
<organism evidence="12 13">
    <name type="scientific">Roseospira goensis</name>
    <dbReference type="NCBI Taxonomy" id="391922"/>
    <lineage>
        <taxon>Bacteria</taxon>
        <taxon>Pseudomonadati</taxon>
        <taxon>Pseudomonadota</taxon>
        <taxon>Alphaproteobacteria</taxon>
        <taxon>Rhodospirillales</taxon>
        <taxon>Rhodospirillaceae</taxon>
        <taxon>Roseospira</taxon>
    </lineage>
</organism>
<dbReference type="NCBIfam" id="TIGR01410">
    <property type="entry name" value="tatB"/>
    <property type="match status" value="1"/>
</dbReference>
<feature type="region of interest" description="Disordered" evidence="10">
    <location>
        <begin position="75"/>
        <end position="145"/>
    </location>
</feature>
<comment type="subcellular location">
    <subcellularLocation>
        <location evidence="9">Cell membrane</location>
        <topology evidence="9">Single-pass membrane protein</topology>
    </subcellularLocation>
    <subcellularLocation>
        <location evidence="1">Membrane</location>
        <topology evidence="1">Single-pass membrane protein</topology>
    </subcellularLocation>
</comment>
<dbReference type="GO" id="GO:0008320">
    <property type="term" value="F:protein transmembrane transporter activity"/>
    <property type="evidence" value="ECO:0007669"/>
    <property type="project" value="UniProtKB-UniRule"/>
</dbReference>
<evidence type="ECO:0000256" key="2">
    <source>
        <dbReference type="ARBA" id="ARBA00022448"/>
    </source>
</evidence>
<keyword evidence="2 9" id="KW-0813">Transport</keyword>
<evidence type="ECO:0000256" key="5">
    <source>
        <dbReference type="ARBA" id="ARBA00022927"/>
    </source>
</evidence>
<comment type="caution">
    <text evidence="12">The sequence shown here is derived from an EMBL/GenBank/DDBJ whole genome shotgun (WGS) entry which is preliminary data.</text>
</comment>
<dbReference type="AlphaFoldDB" id="A0A7W6RYM1"/>
<comment type="similarity">
    <text evidence="9">Belongs to the TatB family.</text>
</comment>
<keyword evidence="13" id="KW-1185">Reference proteome</keyword>
<dbReference type="PANTHER" id="PTHR33162:SF1">
    <property type="entry name" value="SEC-INDEPENDENT PROTEIN TRANSLOCASE PROTEIN TATA, CHLOROPLASTIC"/>
    <property type="match status" value="1"/>
</dbReference>
<evidence type="ECO:0000256" key="9">
    <source>
        <dbReference type="HAMAP-Rule" id="MF_00237"/>
    </source>
</evidence>
<evidence type="ECO:0000256" key="6">
    <source>
        <dbReference type="ARBA" id="ARBA00022989"/>
    </source>
</evidence>
<feature type="transmembrane region" description="Helical" evidence="11">
    <location>
        <begin position="6"/>
        <end position="22"/>
    </location>
</feature>
<dbReference type="Pfam" id="PF02416">
    <property type="entry name" value="TatA_B_E"/>
    <property type="match status" value="1"/>
</dbReference>
<accession>A0A7W6RYM1</accession>
<feature type="compositionally biased region" description="Basic and acidic residues" evidence="10">
    <location>
        <begin position="136"/>
        <end position="145"/>
    </location>
</feature>
<feature type="compositionally biased region" description="Basic and acidic residues" evidence="10">
    <location>
        <begin position="82"/>
        <end position="108"/>
    </location>
</feature>
<keyword evidence="7 9" id="KW-0811">Translocation</keyword>
<proteinExistence type="inferred from homology"/>
<comment type="subunit">
    <text evidence="9">The Tat system comprises two distinct complexes: a TatABC complex, containing multiple copies of TatA, TatB and TatC subunits, and a separate TatA complex, containing only TatA subunits. Substrates initially bind to the TatABC complex, which probably triggers association of the separate TatA complex to form the active translocon.</text>
</comment>
<dbReference type="GO" id="GO:0033281">
    <property type="term" value="C:TAT protein transport complex"/>
    <property type="evidence" value="ECO:0007669"/>
    <property type="project" value="UniProtKB-UniRule"/>
</dbReference>
<dbReference type="Proteomes" id="UP000555728">
    <property type="component" value="Unassembled WGS sequence"/>
</dbReference>
<gene>
    <name evidence="9" type="primary">tatB</name>
    <name evidence="12" type="ORF">GGD88_001382</name>
</gene>
<protein>
    <recommendedName>
        <fullName evidence="9">Sec-independent protein translocase protein TatB</fullName>
    </recommendedName>
</protein>
<evidence type="ECO:0000313" key="13">
    <source>
        <dbReference type="Proteomes" id="UP000555728"/>
    </source>
</evidence>
<dbReference type="Gene3D" id="1.20.5.3310">
    <property type="match status" value="1"/>
</dbReference>
<dbReference type="RefSeq" id="WP_184433231.1">
    <property type="nucleotide sequence ID" value="NZ_JACIGI010000008.1"/>
</dbReference>
<comment type="function">
    <text evidence="9">Part of the twin-arginine translocation (Tat) system that transports large folded proteins containing a characteristic twin-arginine motif in their signal peptide across membranes. Together with TatC, TatB is part of a receptor directly interacting with Tat signal peptides. TatB may form an oligomeric binding site that transiently accommodates folded Tat precursor proteins before their translocation.</text>
</comment>
<dbReference type="PRINTS" id="PR01506">
    <property type="entry name" value="TATBPROTEIN"/>
</dbReference>
<evidence type="ECO:0000256" key="11">
    <source>
        <dbReference type="SAM" id="Phobius"/>
    </source>
</evidence>
<keyword evidence="4 9" id="KW-0812">Transmembrane</keyword>
<reference evidence="12 13" key="1">
    <citation type="submission" date="2020-08" db="EMBL/GenBank/DDBJ databases">
        <title>Genome sequencing of Purple Non-Sulfur Bacteria from various extreme environments.</title>
        <authorList>
            <person name="Mayer M."/>
        </authorList>
    </citation>
    <scope>NUCLEOTIDE SEQUENCE [LARGE SCALE GENOMIC DNA]</scope>
    <source>
        <strain evidence="12 13">JA135</strain>
    </source>
</reference>
<dbReference type="InterPro" id="IPR003369">
    <property type="entry name" value="TatA/B/E"/>
</dbReference>
<sequence>MLDFGWIELAVIAVIALMVIGPKDLPKVLRTLGQWTRKLRSLAREFQSHVDEVIRDSELEDVRDGINKARRTNVGQSINKMVDPDGRVARDLNDFGRDPARRPARGEAAEAGTPGRPLDHTGAGDPTGPTAAGTETKNKTKTDED</sequence>
<evidence type="ECO:0000256" key="7">
    <source>
        <dbReference type="ARBA" id="ARBA00023010"/>
    </source>
</evidence>
<keyword evidence="3 9" id="KW-1003">Cell membrane</keyword>
<evidence type="ECO:0000256" key="3">
    <source>
        <dbReference type="ARBA" id="ARBA00022475"/>
    </source>
</evidence>
<evidence type="ECO:0000313" key="12">
    <source>
        <dbReference type="EMBL" id="MBB4285663.1"/>
    </source>
</evidence>
<evidence type="ECO:0000256" key="8">
    <source>
        <dbReference type="ARBA" id="ARBA00023136"/>
    </source>
</evidence>
<evidence type="ECO:0000256" key="4">
    <source>
        <dbReference type="ARBA" id="ARBA00022692"/>
    </source>
</evidence>
<dbReference type="HAMAP" id="MF_00237">
    <property type="entry name" value="TatB"/>
    <property type="match status" value="1"/>
</dbReference>
<name>A0A7W6RYM1_9PROT</name>
<dbReference type="InterPro" id="IPR018448">
    <property type="entry name" value="TatB"/>
</dbReference>
<evidence type="ECO:0000256" key="10">
    <source>
        <dbReference type="SAM" id="MobiDB-lite"/>
    </source>
</evidence>
<dbReference type="PANTHER" id="PTHR33162">
    <property type="entry name" value="SEC-INDEPENDENT PROTEIN TRANSLOCASE PROTEIN TATA, CHLOROPLASTIC"/>
    <property type="match status" value="1"/>
</dbReference>
<keyword evidence="6 9" id="KW-1133">Transmembrane helix</keyword>
<evidence type="ECO:0000256" key="1">
    <source>
        <dbReference type="ARBA" id="ARBA00004167"/>
    </source>
</evidence>
<dbReference type="GO" id="GO:0043953">
    <property type="term" value="P:protein transport by the Tat complex"/>
    <property type="evidence" value="ECO:0007669"/>
    <property type="project" value="UniProtKB-UniRule"/>
</dbReference>
<keyword evidence="8 9" id="KW-0472">Membrane</keyword>